<keyword evidence="7" id="KW-0902">Two-component regulatory system</keyword>
<dbReference type="EMBL" id="QGDI01000002">
    <property type="protein sequence ID" value="PWJ14579.1"/>
    <property type="molecule type" value="Genomic_DNA"/>
</dbReference>
<evidence type="ECO:0000313" key="11">
    <source>
        <dbReference type="Proteomes" id="UP000245720"/>
    </source>
</evidence>
<dbReference type="InterPro" id="IPR036890">
    <property type="entry name" value="HATPase_C_sf"/>
</dbReference>
<dbReference type="EC" id="2.7.13.3" evidence="3"/>
<name>A0A315Y475_RUMFL</name>
<comment type="subcellular location">
    <subcellularLocation>
        <location evidence="2">Membrane</location>
    </subcellularLocation>
</comment>
<evidence type="ECO:0000256" key="6">
    <source>
        <dbReference type="ARBA" id="ARBA00022777"/>
    </source>
</evidence>
<dbReference type="InterPro" id="IPR003661">
    <property type="entry name" value="HisK_dim/P_dom"/>
</dbReference>
<gene>
    <name evidence="10" type="ORF">IE37_00563</name>
</gene>
<keyword evidence="8" id="KW-0812">Transmembrane</keyword>
<accession>A0A315Y475</accession>
<dbReference type="GO" id="GO:0016036">
    <property type="term" value="P:cellular response to phosphate starvation"/>
    <property type="evidence" value="ECO:0007669"/>
    <property type="project" value="TreeGrafter"/>
</dbReference>
<reference evidence="10 11" key="1">
    <citation type="submission" date="2018-05" db="EMBL/GenBank/DDBJ databases">
        <title>The Hungate 1000. A catalogue of reference genomes from the rumen microbiome.</title>
        <authorList>
            <person name="Kelly W."/>
        </authorList>
    </citation>
    <scope>NUCLEOTIDE SEQUENCE [LARGE SCALE GENOMIC DNA]</scope>
    <source>
        <strain evidence="10 11">SAb67</strain>
    </source>
</reference>
<dbReference type="PROSITE" id="PS50109">
    <property type="entry name" value="HIS_KIN"/>
    <property type="match status" value="1"/>
</dbReference>
<feature type="domain" description="Histidine kinase" evidence="9">
    <location>
        <begin position="292"/>
        <end position="479"/>
    </location>
</feature>
<comment type="caution">
    <text evidence="10">The sequence shown here is derived from an EMBL/GenBank/DDBJ whole genome shotgun (WGS) entry which is preliminary data.</text>
</comment>
<evidence type="ECO:0000256" key="5">
    <source>
        <dbReference type="ARBA" id="ARBA00022679"/>
    </source>
</evidence>
<evidence type="ECO:0000256" key="7">
    <source>
        <dbReference type="ARBA" id="ARBA00023012"/>
    </source>
</evidence>
<dbReference type="SUPFAM" id="SSF55874">
    <property type="entry name" value="ATPase domain of HSP90 chaperone/DNA topoisomerase II/histidine kinase"/>
    <property type="match status" value="1"/>
</dbReference>
<sequence>MQELSNCLALYTYYDIVIDDPLGTHNGQNIQITPLYSPDCHCVAEIIDEDNNVVASNQQRLMSMFSFGKEDKDNGFYVCENDWIKIPEVTELYKTYNNYILVNDKKNWVEMSMTSAYVNKKKRTFIPHEGYMTVYSIDNIYDIKDEKKVMSKKISITIDDDDYELIEVNQGIKSDYPIYAIFGFQGELGEKEFIKDHLFRRDESAVGGYHYNDDIYICDGNKNVIIGGKEYTLHVSMAVNTKEPQIVKLFWKWVLCFAALATLIALLYAWRKNVKNKAQYAFEDYQRALTNNLAHDLKTPLAVIGGYAENLIEMRKEGGGEKELRYLASIMDNVAYTDSIIAKTLRLSETEQTKELNKVKVDIKALAEKLAEKYKAALEERGIELTVTGGGEITADEDTLTSAAENLISNAVKYTRDDGTIKITADKKRLAVVNDVAENVDTKDLTMPFVKGDKARSDKSSSGLGLAIASAAAERNGFGLKVSCKDKRFTAEIIFR</sequence>
<evidence type="ECO:0000256" key="3">
    <source>
        <dbReference type="ARBA" id="ARBA00012438"/>
    </source>
</evidence>
<keyword evidence="5" id="KW-0808">Transferase</keyword>
<dbReference type="InterPro" id="IPR005467">
    <property type="entry name" value="His_kinase_dom"/>
</dbReference>
<evidence type="ECO:0000256" key="1">
    <source>
        <dbReference type="ARBA" id="ARBA00000085"/>
    </source>
</evidence>
<dbReference type="InterPro" id="IPR036097">
    <property type="entry name" value="HisK_dim/P_sf"/>
</dbReference>
<organism evidence="10 11">
    <name type="scientific">Ruminococcus flavefaciens</name>
    <dbReference type="NCBI Taxonomy" id="1265"/>
    <lineage>
        <taxon>Bacteria</taxon>
        <taxon>Bacillati</taxon>
        <taxon>Bacillota</taxon>
        <taxon>Clostridia</taxon>
        <taxon>Eubacteriales</taxon>
        <taxon>Oscillospiraceae</taxon>
        <taxon>Ruminococcus</taxon>
    </lineage>
</organism>
<evidence type="ECO:0000256" key="2">
    <source>
        <dbReference type="ARBA" id="ARBA00004370"/>
    </source>
</evidence>
<dbReference type="AlphaFoldDB" id="A0A315Y475"/>
<dbReference type="Gene3D" id="1.10.287.130">
    <property type="match status" value="1"/>
</dbReference>
<dbReference type="GO" id="GO:0000155">
    <property type="term" value="F:phosphorelay sensor kinase activity"/>
    <property type="evidence" value="ECO:0007669"/>
    <property type="project" value="InterPro"/>
</dbReference>
<evidence type="ECO:0000256" key="8">
    <source>
        <dbReference type="SAM" id="Phobius"/>
    </source>
</evidence>
<feature type="transmembrane region" description="Helical" evidence="8">
    <location>
        <begin position="250"/>
        <end position="270"/>
    </location>
</feature>
<dbReference type="Pfam" id="PF00512">
    <property type="entry name" value="HisKA"/>
    <property type="match status" value="1"/>
</dbReference>
<dbReference type="Pfam" id="PF02518">
    <property type="entry name" value="HATPase_c"/>
    <property type="match status" value="1"/>
</dbReference>
<evidence type="ECO:0000259" key="9">
    <source>
        <dbReference type="PROSITE" id="PS50109"/>
    </source>
</evidence>
<dbReference type="SMART" id="SM00388">
    <property type="entry name" value="HisKA"/>
    <property type="match status" value="1"/>
</dbReference>
<comment type="catalytic activity">
    <reaction evidence="1">
        <text>ATP + protein L-histidine = ADP + protein N-phospho-L-histidine.</text>
        <dbReference type="EC" id="2.7.13.3"/>
    </reaction>
</comment>
<keyword evidence="4" id="KW-0597">Phosphoprotein</keyword>
<protein>
    <recommendedName>
        <fullName evidence="3">histidine kinase</fullName>
        <ecNumber evidence="3">2.7.13.3</ecNumber>
    </recommendedName>
</protein>
<evidence type="ECO:0000256" key="4">
    <source>
        <dbReference type="ARBA" id="ARBA00022553"/>
    </source>
</evidence>
<proteinExistence type="predicted"/>
<keyword evidence="6 10" id="KW-0418">Kinase</keyword>
<dbReference type="PANTHER" id="PTHR45453">
    <property type="entry name" value="PHOSPHATE REGULON SENSOR PROTEIN PHOR"/>
    <property type="match status" value="1"/>
</dbReference>
<dbReference type="GO" id="GO:0004721">
    <property type="term" value="F:phosphoprotein phosphatase activity"/>
    <property type="evidence" value="ECO:0007669"/>
    <property type="project" value="TreeGrafter"/>
</dbReference>
<dbReference type="PANTHER" id="PTHR45453:SF1">
    <property type="entry name" value="PHOSPHATE REGULON SENSOR PROTEIN PHOR"/>
    <property type="match status" value="1"/>
</dbReference>
<evidence type="ECO:0000313" key="10">
    <source>
        <dbReference type="EMBL" id="PWJ14579.1"/>
    </source>
</evidence>
<dbReference type="InterPro" id="IPR050351">
    <property type="entry name" value="BphY/WalK/GraS-like"/>
</dbReference>
<keyword evidence="8" id="KW-1133">Transmembrane helix</keyword>
<dbReference type="SUPFAM" id="SSF47384">
    <property type="entry name" value="Homodimeric domain of signal transducing histidine kinase"/>
    <property type="match status" value="1"/>
</dbReference>
<dbReference type="Gene3D" id="3.30.565.10">
    <property type="entry name" value="Histidine kinase-like ATPase, C-terminal domain"/>
    <property type="match status" value="1"/>
</dbReference>
<keyword evidence="8" id="KW-0472">Membrane</keyword>
<dbReference type="RefSeq" id="WP_181380213.1">
    <property type="nucleotide sequence ID" value="NZ_QGDI01000002.1"/>
</dbReference>
<dbReference type="SMART" id="SM00387">
    <property type="entry name" value="HATPase_c"/>
    <property type="match status" value="1"/>
</dbReference>
<dbReference type="Proteomes" id="UP000245720">
    <property type="component" value="Unassembled WGS sequence"/>
</dbReference>
<dbReference type="GO" id="GO:0005886">
    <property type="term" value="C:plasma membrane"/>
    <property type="evidence" value="ECO:0007669"/>
    <property type="project" value="TreeGrafter"/>
</dbReference>
<dbReference type="CDD" id="cd00082">
    <property type="entry name" value="HisKA"/>
    <property type="match status" value="1"/>
</dbReference>
<dbReference type="InterPro" id="IPR003594">
    <property type="entry name" value="HATPase_dom"/>
</dbReference>